<accession>A0A0F9I597</accession>
<gene>
    <name evidence="1" type="ORF">LCGC14_1983490</name>
</gene>
<evidence type="ECO:0000313" key="1">
    <source>
        <dbReference type="EMBL" id="KKL82567.1"/>
    </source>
</evidence>
<organism evidence="1">
    <name type="scientific">marine sediment metagenome</name>
    <dbReference type="NCBI Taxonomy" id="412755"/>
    <lineage>
        <taxon>unclassified sequences</taxon>
        <taxon>metagenomes</taxon>
        <taxon>ecological metagenomes</taxon>
    </lineage>
</organism>
<protein>
    <submittedName>
        <fullName evidence="1">Uncharacterized protein</fullName>
    </submittedName>
</protein>
<dbReference type="EMBL" id="LAZR01022242">
    <property type="protein sequence ID" value="KKL82567.1"/>
    <property type="molecule type" value="Genomic_DNA"/>
</dbReference>
<feature type="non-terminal residue" evidence="1">
    <location>
        <position position="1"/>
    </location>
</feature>
<proteinExistence type="predicted"/>
<comment type="caution">
    <text evidence="1">The sequence shown here is derived from an EMBL/GenBank/DDBJ whole genome shotgun (WGS) entry which is preliminary data.</text>
</comment>
<sequence length="52" mass="6008">QEALLALDKDDEGRDILSGLGIKRFVRPRPECYQSAVELYRQLERQGGFSWP</sequence>
<name>A0A0F9I597_9ZZZZ</name>
<reference evidence="1" key="1">
    <citation type="journal article" date="2015" name="Nature">
        <title>Complex archaea that bridge the gap between prokaryotes and eukaryotes.</title>
        <authorList>
            <person name="Spang A."/>
            <person name="Saw J.H."/>
            <person name="Jorgensen S.L."/>
            <person name="Zaremba-Niedzwiedzka K."/>
            <person name="Martijn J."/>
            <person name="Lind A.E."/>
            <person name="van Eijk R."/>
            <person name="Schleper C."/>
            <person name="Guy L."/>
            <person name="Ettema T.J."/>
        </authorList>
    </citation>
    <scope>NUCLEOTIDE SEQUENCE</scope>
</reference>
<dbReference type="AlphaFoldDB" id="A0A0F9I597"/>